<dbReference type="EMBL" id="KZ824952">
    <property type="protein sequence ID" value="RAH70902.1"/>
    <property type="molecule type" value="Genomic_DNA"/>
</dbReference>
<dbReference type="Proteomes" id="UP000249661">
    <property type="component" value="Unassembled WGS sequence"/>
</dbReference>
<evidence type="ECO:0000313" key="1">
    <source>
        <dbReference type="EMBL" id="RAH70902.1"/>
    </source>
</evidence>
<reference evidence="1" key="1">
    <citation type="submission" date="2018-02" db="EMBL/GenBank/DDBJ databases">
        <title>The genomes of Aspergillus section Nigri reveals drivers in fungal speciation.</title>
        <authorList>
            <consortium name="DOE Joint Genome Institute"/>
            <person name="Vesth T.C."/>
            <person name="Nybo J."/>
            <person name="Theobald S."/>
            <person name="Brandl J."/>
            <person name="Frisvad J.C."/>
            <person name="Nielsen K.F."/>
            <person name="Lyhne E.K."/>
            <person name="Kogle M.E."/>
            <person name="Kuo A."/>
            <person name="Riley R."/>
            <person name="Clum A."/>
            <person name="Nolan M."/>
            <person name="Lipzen A."/>
            <person name="Salamov A."/>
            <person name="Henrissat B."/>
            <person name="Wiebenga A."/>
            <person name="De vries R.P."/>
            <person name="Grigoriev I.V."/>
            <person name="Mortensen U.H."/>
            <person name="Andersen M.R."/>
            <person name="Baker S.E."/>
        </authorList>
    </citation>
    <scope>NUCLEOTIDE SEQUENCE</scope>
    <source>
        <strain evidence="1">CBS 121060</strain>
    </source>
</reference>
<protein>
    <submittedName>
        <fullName evidence="1">Uncharacterized protein</fullName>
    </submittedName>
</protein>
<feature type="non-terminal residue" evidence="1">
    <location>
        <position position="1"/>
    </location>
</feature>
<keyword evidence="2" id="KW-1185">Reference proteome</keyword>
<proteinExistence type="predicted"/>
<gene>
    <name evidence="1" type="ORF">BO66DRAFT_321202</name>
</gene>
<name>A0ACD1HBH4_9EURO</name>
<organism evidence="1 2">
    <name type="scientific">Aspergillus aculeatinus CBS 121060</name>
    <dbReference type="NCBI Taxonomy" id="1448322"/>
    <lineage>
        <taxon>Eukaryota</taxon>
        <taxon>Fungi</taxon>
        <taxon>Dikarya</taxon>
        <taxon>Ascomycota</taxon>
        <taxon>Pezizomycotina</taxon>
        <taxon>Eurotiomycetes</taxon>
        <taxon>Eurotiomycetidae</taxon>
        <taxon>Eurotiales</taxon>
        <taxon>Aspergillaceae</taxon>
        <taxon>Aspergillus</taxon>
        <taxon>Aspergillus subgen. Circumdati</taxon>
    </lineage>
</organism>
<accession>A0ACD1HBH4</accession>
<sequence length="187" mass="20901">AQWFSMREFWEQMQLTVKTGGTVAIWTCASLYCHPTTPNARAVQKALFHLEDVVLAPFELPSNRLSTSLYDTLPLPWTVSPPVEGFAESRFTRMEWNRGGAVKDEGDFLVRQLQNLEELRRSLGSASMVTRWRQAPDLAGTDADCVTAAIDEVQKALKDGGWVEGQNISTGSGLYSCCSRKTRILKQ</sequence>
<evidence type="ECO:0000313" key="2">
    <source>
        <dbReference type="Proteomes" id="UP000249661"/>
    </source>
</evidence>